<name>A0ABN2VJC5_9ACTN</name>
<keyword evidence="1" id="KW-0472">Membrane</keyword>
<evidence type="ECO:0000256" key="1">
    <source>
        <dbReference type="SAM" id="Phobius"/>
    </source>
</evidence>
<evidence type="ECO:0008006" key="4">
    <source>
        <dbReference type="Google" id="ProtNLM"/>
    </source>
</evidence>
<evidence type="ECO:0000313" key="2">
    <source>
        <dbReference type="EMBL" id="GAA2062806.1"/>
    </source>
</evidence>
<proteinExistence type="predicted"/>
<dbReference type="Pfam" id="PF17418">
    <property type="entry name" value="SdpA"/>
    <property type="match status" value="1"/>
</dbReference>
<accession>A0ABN2VJC5</accession>
<dbReference type="RefSeq" id="WP_344671676.1">
    <property type="nucleotide sequence ID" value="NZ_BAAAQN010000089.1"/>
</dbReference>
<dbReference type="EMBL" id="BAAAQN010000089">
    <property type="protein sequence ID" value="GAA2062806.1"/>
    <property type="molecule type" value="Genomic_DNA"/>
</dbReference>
<dbReference type="Proteomes" id="UP001500751">
    <property type="component" value="Unassembled WGS sequence"/>
</dbReference>
<protein>
    <recommendedName>
        <fullName evidence="4">SdpA family antimicrobial peptide system protein</fullName>
    </recommendedName>
</protein>
<evidence type="ECO:0000313" key="3">
    <source>
        <dbReference type="Proteomes" id="UP001500751"/>
    </source>
</evidence>
<dbReference type="InterPro" id="IPR023902">
    <property type="entry name" value="Sporulation_SdpA"/>
</dbReference>
<gene>
    <name evidence="2" type="ORF">GCM10009839_87510</name>
</gene>
<organism evidence="2 3">
    <name type="scientific">Catenulispora yoronensis</name>
    <dbReference type="NCBI Taxonomy" id="450799"/>
    <lineage>
        <taxon>Bacteria</taxon>
        <taxon>Bacillati</taxon>
        <taxon>Actinomycetota</taxon>
        <taxon>Actinomycetes</taxon>
        <taxon>Catenulisporales</taxon>
        <taxon>Catenulisporaceae</taxon>
        <taxon>Catenulispora</taxon>
    </lineage>
</organism>
<keyword evidence="1" id="KW-0812">Transmembrane</keyword>
<keyword evidence="1" id="KW-1133">Transmembrane helix</keyword>
<comment type="caution">
    <text evidence="2">The sequence shown here is derived from an EMBL/GenBank/DDBJ whole genome shotgun (WGS) entry which is preliminary data.</text>
</comment>
<feature type="transmembrane region" description="Helical" evidence="1">
    <location>
        <begin position="17"/>
        <end position="39"/>
    </location>
</feature>
<sequence length="186" mass="19246">MTGTAATGEAPEGSSTLGFITTLAILATLLTSTLSLQLFHKSEPAAVRPARLAFHSIWPQGWAFFANYGDLPTLSVFQLDQDPTTAPPLVPRQMSSSTLWGLTGASMAGSREASYIRSLIPAESWHSCGGSVTAGCLSDAAPLSLVNRVDPASLCGPVAFVLTAPENSPGTEPDTTVAVLRLACAA</sequence>
<reference evidence="2 3" key="1">
    <citation type="journal article" date="2019" name="Int. J. Syst. Evol. Microbiol.">
        <title>The Global Catalogue of Microorganisms (GCM) 10K type strain sequencing project: providing services to taxonomists for standard genome sequencing and annotation.</title>
        <authorList>
            <consortium name="The Broad Institute Genomics Platform"/>
            <consortium name="The Broad Institute Genome Sequencing Center for Infectious Disease"/>
            <person name="Wu L."/>
            <person name="Ma J."/>
        </authorList>
    </citation>
    <scope>NUCLEOTIDE SEQUENCE [LARGE SCALE GENOMIC DNA]</scope>
    <source>
        <strain evidence="2 3">JCM 16014</strain>
    </source>
</reference>
<keyword evidence="3" id="KW-1185">Reference proteome</keyword>